<dbReference type="KEGG" id="dfc:DFI_19285"/>
<evidence type="ECO:0000313" key="3">
    <source>
        <dbReference type="Proteomes" id="UP000259030"/>
    </source>
</evidence>
<proteinExistence type="predicted"/>
<evidence type="ECO:0008006" key="4">
    <source>
        <dbReference type="Google" id="ProtNLM"/>
    </source>
</evidence>
<feature type="chain" id="PRO_5011230524" description="Lipoprotein" evidence="1">
    <location>
        <begin position="32"/>
        <end position="271"/>
    </location>
</feature>
<dbReference type="EMBL" id="CP021084">
    <property type="protein sequence ID" value="ASN83343.1"/>
    <property type="molecule type" value="Genomic_DNA"/>
</dbReference>
<reference evidence="2 3" key="1">
    <citation type="submission" date="2017-05" db="EMBL/GenBank/DDBJ databases">
        <title>The complete genome sequence of Deinococcus ficus isolated from the rhizosphere of the Ficus religiosa L. in Taiwan.</title>
        <authorList>
            <person name="Wu K.-M."/>
            <person name="Liao T.-L."/>
            <person name="Liu Y.-M."/>
            <person name="Young C.-C."/>
            <person name="Tsai S.-F."/>
        </authorList>
    </citation>
    <scope>NUCLEOTIDE SEQUENCE [LARGE SCALE GENOMIC DNA]</scope>
    <source>
        <strain evidence="2 3">CC-FR2-10</strain>
        <plasmid evidence="3">pdfi3</plasmid>
    </source>
</reference>
<gene>
    <name evidence="2" type="ORF">DFI_19285</name>
</gene>
<dbReference type="Proteomes" id="UP000259030">
    <property type="component" value="Plasmid pDFI3"/>
</dbReference>
<evidence type="ECO:0000256" key="1">
    <source>
        <dbReference type="SAM" id="SignalP"/>
    </source>
</evidence>
<keyword evidence="2" id="KW-0614">Plasmid</keyword>
<sequence length="271" mass="29158">MSPLRSVVRPVQSLAALSLVALLLSSCREGAASTSGGPGGQAVKGRVQLALGAESEAPGQHKDADAAGLTLAVVVDTNTESTPPTLPEGILAQTKVAKDLSWRLALPPVPEGYLTPLMAMENMGEACTVKQTRVSPAGVNIAAAYFALKTAHAEPDPYLEKAPTDFERLYAPGRPLNEEELAVAMLLHGLNGNHRTYELRYVDRDVEAALVADCRLGGARLSRIDQQLSLKQGWNLLEHEVLESFEDQNLVMLQRTRVAPWDAALTLRARH</sequence>
<protein>
    <recommendedName>
        <fullName evidence="4">Lipoprotein</fullName>
    </recommendedName>
</protein>
<feature type="signal peptide" evidence="1">
    <location>
        <begin position="1"/>
        <end position="31"/>
    </location>
</feature>
<keyword evidence="1" id="KW-0732">Signal</keyword>
<dbReference type="RefSeq" id="WP_027462782.1">
    <property type="nucleotide sequence ID" value="NZ_CP021084.1"/>
</dbReference>
<evidence type="ECO:0000313" key="2">
    <source>
        <dbReference type="EMBL" id="ASN83343.1"/>
    </source>
</evidence>
<accession>A0A221T380</accession>
<name>A0A221T380_9DEIO</name>
<keyword evidence="3" id="KW-1185">Reference proteome</keyword>
<dbReference type="PROSITE" id="PS51257">
    <property type="entry name" value="PROKAR_LIPOPROTEIN"/>
    <property type="match status" value="1"/>
</dbReference>
<geneLocation type="plasmid" evidence="3">
    <name>pdfi3</name>
</geneLocation>
<organism evidence="2 3">
    <name type="scientific">Deinococcus ficus</name>
    <dbReference type="NCBI Taxonomy" id="317577"/>
    <lineage>
        <taxon>Bacteria</taxon>
        <taxon>Thermotogati</taxon>
        <taxon>Deinococcota</taxon>
        <taxon>Deinococci</taxon>
        <taxon>Deinococcales</taxon>
        <taxon>Deinococcaceae</taxon>
        <taxon>Deinococcus</taxon>
    </lineage>
</organism>
<dbReference type="AlphaFoldDB" id="A0A221T380"/>